<keyword evidence="2" id="KW-0472">Membrane</keyword>
<gene>
    <name evidence="4" type="ORF">QRO08_01750</name>
</gene>
<protein>
    <submittedName>
        <fullName evidence="4">YiaA/YiaB family inner membrane protein</fullName>
    </submittedName>
</protein>
<feature type="transmembrane region" description="Helical" evidence="2">
    <location>
        <begin position="92"/>
        <end position="112"/>
    </location>
</feature>
<dbReference type="Proteomes" id="UP001242732">
    <property type="component" value="Chromosome"/>
</dbReference>
<keyword evidence="2" id="KW-1133">Transmembrane helix</keyword>
<keyword evidence="5" id="KW-1185">Reference proteome</keyword>
<feature type="transmembrane region" description="Helical" evidence="2">
    <location>
        <begin position="21"/>
        <end position="46"/>
    </location>
</feature>
<dbReference type="EMBL" id="CP127363">
    <property type="protein sequence ID" value="WIY49321.1"/>
    <property type="molecule type" value="Genomic_DNA"/>
</dbReference>
<dbReference type="PANTHER" id="PTHR37290">
    <property type="entry name" value="INNER MEMBRANE PROTEIN YIAA-RELATED"/>
    <property type="match status" value="1"/>
</dbReference>
<reference evidence="4 5" key="1">
    <citation type="submission" date="2023-06" db="EMBL/GenBank/DDBJ databases">
        <authorList>
            <person name="Ham H."/>
            <person name="Park D.S."/>
        </authorList>
    </citation>
    <scope>NUCLEOTIDE SEQUENCE [LARGE SCALE GENOMIC DNA]</scope>
    <source>
        <strain evidence="4 5">KACC 17005</strain>
    </source>
</reference>
<evidence type="ECO:0000313" key="4">
    <source>
        <dbReference type="EMBL" id="WIY49321.1"/>
    </source>
</evidence>
<feature type="domain" description="YiaAB two helix" evidence="3">
    <location>
        <begin position="23"/>
        <end position="75"/>
    </location>
</feature>
<evidence type="ECO:0000313" key="5">
    <source>
        <dbReference type="Proteomes" id="UP001242732"/>
    </source>
</evidence>
<keyword evidence="2" id="KW-0812">Transmembrane</keyword>
<organism evidence="4 5">
    <name type="scientific">Paracidovorax citrulli</name>
    <name type="common">Acidovorax citrulli</name>
    <dbReference type="NCBI Taxonomy" id="80869"/>
    <lineage>
        <taxon>Bacteria</taxon>
        <taxon>Pseudomonadati</taxon>
        <taxon>Pseudomonadota</taxon>
        <taxon>Betaproteobacteria</taxon>
        <taxon>Burkholderiales</taxon>
        <taxon>Comamonadaceae</taxon>
        <taxon>Paracidovorax</taxon>
    </lineage>
</organism>
<dbReference type="PANTHER" id="PTHR37290:SF1">
    <property type="entry name" value="INNER MEMBRANE PROTEIN YIAA"/>
    <property type="match status" value="1"/>
</dbReference>
<dbReference type="Pfam" id="PF05360">
    <property type="entry name" value="YiaAB"/>
    <property type="match status" value="2"/>
</dbReference>
<dbReference type="InterPro" id="IPR038972">
    <property type="entry name" value="YiaA-like"/>
</dbReference>
<evidence type="ECO:0000256" key="1">
    <source>
        <dbReference type="SAM" id="MobiDB-lite"/>
    </source>
</evidence>
<feature type="transmembrane region" description="Helical" evidence="2">
    <location>
        <begin position="52"/>
        <end position="72"/>
    </location>
</feature>
<evidence type="ECO:0000256" key="2">
    <source>
        <dbReference type="SAM" id="Phobius"/>
    </source>
</evidence>
<feature type="region of interest" description="Disordered" evidence="1">
    <location>
        <begin position="161"/>
        <end position="184"/>
    </location>
</feature>
<sequence>MPRPSASSPSSSTSLVQRDTAAWQLQVWVSFGIAAFCCAVGLAWLPGERLEQIFMVMGYVFCLSAVFMLAKFVRDNQAATPRGAGDTPLFKLVVWGGFAVAVGLTGWGLWGMDISPTYKAFLGVSWLYLLTTAFTLAKMLRDRHEADLAEARLLGRREAMQAPASASPLQEAPATEVRPDRAMN</sequence>
<name>A0ABY9AQX6_PARCI</name>
<accession>A0ABY9AQX6</accession>
<dbReference type="InterPro" id="IPR008024">
    <property type="entry name" value="YiaAB"/>
</dbReference>
<feature type="transmembrane region" description="Helical" evidence="2">
    <location>
        <begin position="118"/>
        <end position="137"/>
    </location>
</feature>
<proteinExistence type="predicted"/>
<evidence type="ECO:0000259" key="3">
    <source>
        <dbReference type="Pfam" id="PF05360"/>
    </source>
</evidence>
<dbReference type="RefSeq" id="WP_049762261.1">
    <property type="nucleotide sequence ID" value="NZ_CP023687.1"/>
</dbReference>
<feature type="domain" description="YiaAB two helix" evidence="3">
    <location>
        <begin position="90"/>
        <end position="142"/>
    </location>
</feature>